<sequence length="40" mass="4597">MVSQISGESVQAVDKLREQRRIPKFGLPNLEVLKVYQINI</sequence>
<dbReference type="EMBL" id="LAOI01000001">
    <property type="protein sequence ID" value="KJV89550.1"/>
    <property type="molecule type" value="Genomic_DNA"/>
</dbReference>
<dbReference type="AlphaFoldDB" id="A0A0F3QAG2"/>
<evidence type="ECO:0000313" key="2">
    <source>
        <dbReference type="Proteomes" id="UP000033661"/>
    </source>
</evidence>
<name>A0A0F3QAG2_RICBE</name>
<evidence type="ECO:0000313" key="1">
    <source>
        <dbReference type="EMBL" id="KJV89550.1"/>
    </source>
</evidence>
<organism evidence="1 2">
    <name type="scientific">Rickettsia bellii str. RML An4</name>
    <dbReference type="NCBI Taxonomy" id="1359193"/>
    <lineage>
        <taxon>Bacteria</taxon>
        <taxon>Pseudomonadati</taxon>
        <taxon>Pseudomonadota</taxon>
        <taxon>Alphaproteobacteria</taxon>
        <taxon>Rickettsiales</taxon>
        <taxon>Rickettsiaceae</taxon>
        <taxon>Rickettsieae</taxon>
        <taxon>Rickettsia</taxon>
        <taxon>belli group</taxon>
    </lineage>
</organism>
<dbReference type="PATRIC" id="fig|1359193.3.peg.512"/>
<accession>A0A0F3QAG2</accession>
<reference evidence="1 2" key="1">
    <citation type="submission" date="2015-02" db="EMBL/GenBank/DDBJ databases">
        <title>Genome Sequencing of Rickettsiales.</title>
        <authorList>
            <person name="Daugherty S.C."/>
            <person name="Su Q."/>
            <person name="Abolude K."/>
            <person name="Beier-Sexton M."/>
            <person name="Carlyon J.A."/>
            <person name="Carter R."/>
            <person name="Day N.P."/>
            <person name="Dumler S.J."/>
            <person name="Dyachenko V."/>
            <person name="Godinez A."/>
            <person name="Kurtti T.J."/>
            <person name="Lichay M."/>
            <person name="Mullins K.E."/>
            <person name="Ott S."/>
            <person name="Pappas-Brown V."/>
            <person name="Paris D.H."/>
            <person name="Patel P."/>
            <person name="Richards A.L."/>
            <person name="Sadzewicz L."/>
            <person name="Sears K."/>
            <person name="Seidman D."/>
            <person name="Sengamalay N."/>
            <person name="Stenos J."/>
            <person name="Tallon L.J."/>
            <person name="Vincent G."/>
            <person name="Fraser C.M."/>
            <person name="Munderloh U."/>
            <person name="Dunning-Hotopp J.C."/>
        </authorList>
    </citation>
    <scope>NUCLEOTIDE SEQUENCE [LARGE SCALE GENOMIC DNA]</scope>
    <source>
        <strain evidence="1 2">RML An4</strain>
    </source>
</reference>
<proteinExistence type="predicted"/>
<dbReference type="Proteomes" id="UP000033661">
    <property type="component" value="Unassembled WGS sequence"/>
</dbReference>
<gene>
    <name evidence="1" type="ORF">RBEAN4_0529</name>
</gene>
<keyword evidence="2" id="KW-1185">Reference proteome</keyword>
<protein>
    <submittedName>
        <fullName evidence="1">Uncharacterized protein</fullName>
    </submittedName>
</protein>
<dbReference type="RefSeq" id="WP_269208698.1">
    <property type="nucleotide sequence ID" value="NZ_LAOI01000001.1"/>
</dbReference>
<comment type="caution">
    <text evidence="1">The sequence shown here is derived from an EMBL/GenBank/DDBJ whole genome shotgun (WGS) entry which is preliminary data.</text>
</comment>